<dbReference type="Proteomes" id="UP000321250">
    <property type="component" value="Unassembled WGS sequence"/>
</dbReference>
<proteinExistence type="predicted"/>
<accession>A0A5C6UJR6</accession>
<dbReference type="AlphaFoldDB" id="A0A5C6UJR6"/>
<reference evidence="1 2" key="1">
    <citation type="journal article" date="2013" name="Antonie Van Leeuwenhoek">
        <title>Sphingomonas ginsenosidivorax sp. nov., with the ability to transform ginsenosides.</title>
        <authorList>
            <person name="Jin X.F."/>
            <person name="Kim J.K."/>
            <person name="Liu Q.M."/>
            <person name="Kang M.S."/>
            <person name="He D."/>
            <person name="Jin F.X."/>
            <person name="Kim S.C."/>
            <person name="Im W.T."/>
        </authorList>
    </citation>
    <scope>NUCLEOTIDE SEQUENCE [LARGE SCALE GENOMIC DNA]</scope>
    <source>
        <strain evidence="1 2">KHI67</strain>
    </source>
</reference>
<keyword evidence="2" id="KW-1185">Reference proteome</keyword>
<protein>
    <submittedName>
        <fullName evidence="1">Uncharacterized protein</fullName>
    </submittedName>
</protein>
<gene>
    <name evidence="1" type="ORF">FSB78_01595</name>
</gene>
<dbReference type="EMBL" id="VOQR01000001">
    <property type="protein sequence ID" value="TXC72684.1"/>
    <property type="molecule type" value="Genomic_DNA"/>
</dbReference>
<comment type="caution">
    <text evidence="1">The sequence shown here is derived from an EMBL/GenBank/DDBJ whole genome shotgun (WGS) entry which is preliminary data.</text>
</comment>
<organism evidence="1 2">
    <name type="scientific">Sphingomonas ginsenosidivorax</name>
    <dbReference type="NCBI Taxonomy" id="862135"/>
    <lineage>
        <taxon>Bacteria</taxon>
        <taxon>Pseudomonadati</taxon>
        <taxon>Pseudomonadota</taxon>
        <taxon>Alphaproteobacteria</taxon>
        <taxon>Sphingomonadales</taxon>
        <taxon>Sphingomonadaceae</taxon>
        <taxon>Sphingomonas</taxon>
    </lineage>
</organism>
<name>A0A5C6UJR6_9SPHN</name>
<sequence>MLMPETKPGLATAEHGLVTLDGPDGVAVTMTPDAARETGLRLIAAADEAKGQSTDVVFPPL</sequence>
<evidence type="ECO:0000313" key="2">
    <source>
        <dbReference type="Proteomes" id="UP000321250"/>
    </source>
</evidence>
<evidence type="ECO:0000313" key="1">
    <source>
        <dbReference type="EMBL" id="TXC72684.1"/>
    </source>
</evidence>
<dbReference type="OrthoDB" id="7452167at2"/>